<reference evidence="3" key="1">
    <citation type="journal article" date="2019" name="Int. J. Syst. Evol. Microbiol.">
        <title>The Global Catalogue of Microorganisms (GCM) 10K type strain sequencing project: providing services to taxonomists for standard genome sequencing and annotation.</title>
        <authorList>
            <consortium name="The Broad Institute Genomics Platform"/>
            <consortium name="The Broad Institute Genome Sequencing Center for Infectious Disease"/>
            <person name="Wu L."/>
            <person name="Ma J."/>
        </authorList>
    </citation>
    <scope>NUCLEOTIDE SEQUENCE [LARGE SCALE GENOMIC DNA]</scope>
    <source>
        <strain evidence="3">CCM 8911</strain>
    </source>
</reference>
<gene>
    <name evidence="2" type="ORF">ACFQ3L_02770</name>
</gene>
<keyword evidence="1" id="KW-0812">Transmembrane</keyword>
<feature type="transmembrane region" description="Helical" evidence="1">
    <location>
        <begin position="120"/>
        <end position="140"/>
    </location>
</feature>
<evidence type="ECO:0000256" key="1">
    <source>
        <dbReference type="SAM" id="Phobius"/>
    </source>
</evidence>
<sequence>MKMRIWLLKLLLIASVIAIGAFGIGLIPRFPVVMVRDYQWPIAAWSFTLGAAVAVVSYWLAAVIAWRLLDCITANAAFTQRAVTLIIRLKWAVGTMALGLFACLPEWYRMADQEDGPGLMVIGLGFFAIPAIVWLFLAILQQLWTTALAYKTENDMTV</sequence>
<dbReference type="InterPro" id="IPR021354">
    <property type="entry name" value="DUF2975"/>
</dbReference>
<protein>
    <submittedName>
        <fullName evidence="2">DUF2975 domain-containing protein</fullName>
    </submittedName>
</protein>
<keyword evidence="1" id="KW-1133">Transmembrane helix</keyword>
<dbReference type="RefSeq" id="WP_125584241.1">
    <property type="nucleotide sequence ID" value="NZ_JBHTMO010000006.1"/>
</dbReference>
<proteinExistence type="predicted"/>
<keyword evidence="3" id="KW-1185">Reference proteome</keyword>
<organism evidence="2 3">
    <name type="scientific">Lacticaseibacillus jixianensis</name>
    <dbReference type="NCBI Taxonomy" id="2486012"/>
    <lineage>
        <taxon>Bacteria</taxon>
        <taxon>Bacillati</taxon>
        <taxon>Bacillota</taxon>
        <taxon>Bacilli</taxon>
        <taxon>Lactobacillales</taxon>
        <taxon>Lactobacillaceae</taxon>
        <taxon>Lacticaseibacillus</taxon>
    </lineage>
</organism>
<dbReference type="EMBL" id="JBHTMO010000006">
    <property type="protein sequence ID" value="MFD1392511.1"/>
    <property type="molecule type" value="Genomic_DNA"/>
</dbReference>
<dbReference type="Pfam" id="PF11188">
    <property type="entry name" value="DUF2975"/>
    <property type="match status" value="1"/>
</dbReference>
<name>A0ABW4B6M2_9LACO</name>
<feature type="transmembrane region" description="Helical" evidence="1">
    <location>
        <begin position="89"/>
        <end position="108"/>
    </location>
</feature>
<evidence type="ECO:0000313" key="3">
    <source>
        <dbReference type="Proteomes" id="UP001597249"/>
    </source>
</evidence>
<evidence type="ECO:0000313" key="2">
    <source>
        <dbReference type="EMBL" id="MFD1392511.1"/>
    </source>
</evidence>
<feature type="transmembrane region" description="Helical" evidence="1">
    <location>
        <begin position="42"/>
        <end position="69"/>
    </location>
</feature>
<comment type="caution">
    <text evidence="2">The sequence shown here is derived from an EMBL/GenBank/DDBJ whole genome shotgun (WGS) entry which is preliminary data.</text>
</comment>
<feature type="transmembrane region" description="Helical" evidence="1">
    <location>
        <begin position="7"/>
        <end position="30"/>
    </location>
</feature>
<keyword evidence="1" id="KW-0472">Membrane</keyword>
<dbReference type="Proteomes" id="UP001597249">
    <property type="component" value="Unassembled WGS sequence"/>
</dbReference>
<accession>A0ABW4B6M2</accession>